<dbReference type="Proteomes" id="UP000192911">
    <property type="component" value="Unassembled WGS sequence"/>
</dbReference>
<dbReference type="InterPro" id="IPR001611">
    <property type="entry name" value="Leu-rich_rpt"/>
</dbReference>
<evidence type="ECO:0000313" key="6">
    <source>
        <dbReference type="EMBL" id="SMF08853.1"/>
    </source>
</evidence>
<dbReference type="InterPro" id="IPR050216">
    <property type="entry name" value="LRR_domain-containing"/>
</dbReference>
<evidence type="ECO:0000256" key="1">
    <source>
        <dbReference type="ARBA" id="ARBA00022614"/>
    </source>
</evidence>
<dbReference type="OrthoDB" id="8532199at2"/>
<feature type="chain" id="PRO_5012575405" evidence="4">
    <location>
        <begin position="19"/>
        <end position="591"/>
    </location>
</feature>
<feature type="compositionally biased region" description="Low complexity" evidence="3">
    <location>
        <begin position="518"/>
        <end position="535"/>
    </location>
</feature>
<dbReference type="PANTHER" id="PTHR48051:SF1">
    <property type="entry name" value="RAS SUPPRESSOR PROTEIN 1"/>
    <property type="match status" value="1"/>
</dbReference>
<dbReference type="Pfam" id="PF23598">
    <property type="entry name" value="LRR_14"/>
    <property type="match status" value="1"/>
</dbReference>
<dbReference type="Gene3D" id="3.80.10.10">
    <property type="entry name" value="Ribonuclease Inhibitor"/>
    <property type="match status" value="1"/>
</dbReference>
<dbReference type="GO" id="GO:0005737">
    <property type="term" value="C:cytoplasm"/>
    <property type="evidence" value="ECO:0007669"/>
    <property type="project" value="TreeGrafter"/>
</dbReference>
<feature type="signal peptide" evidence="4">
    <location>
        <begin position="1"/>
        <end position="18"/>
    </location>
</feature>
<dbReference type="SMART" id="SM00369">
    <property type="entry name" value="LRR_TYP"/>
    <property type="match status" value="6"/>
</dbReference>
<keyword evidence="1" id="KW-0433">Leucine-rich repeat</keyword>
<sequence length="591" mass="64141">MSCAFRRSLTSMACMTHAAANLSNASGRFLTTQGDGMDSFLKYGNVFNHAQFSEAYQRALVPRDVGGQASGEPPPAGGQPMAPRPQPMAGELQALRDLRGGNAPKPRSPRAEQPNAAHVPAWRPAAEAKNSEAPFEERVEQEFVRWLEGGGPTARRTEAAARMEYARLESARTLKLDGLSLGRIPARIGQFAKLQTLRIGGNELDHLPSAVTRLTQLHTLDARNNRMTELPPKIGRLSSLKHLNVDANNLTSLPNELAALARLETLSARSNQLKLVPSRMSALGNLKKLDLARNQVGDIPGTWGVLFRHLEHLDLSHNRLEQLPSTCEVPARKLQLDLSENRWLSGLPTAFRGFRYASRLRLSAADDHKLESVGGTLAVNTKGTGIRQTLVNEGRLEAGRGIVVNRTVPGRNRPRLVQLEGSDWNSTISELSFIRDHAEPGGIEGLEQARQNAAFDEDWGEQRLQAWVEAMADQYAERHLVSRGGTSAPAQPESAPEPDAWTATGVDIFDRGRSGALAPPASQEPQAEPQAGPGPRTDYMAALYDELARLPPAEASAVAAYLRSIPSDRLASALEQLSGSAEQGGAAVRRH</sequence>
<dbReference type="Pfam" id="PF13855">
    <property type="entry name" value="LRR_8"/>
    <property type="match status" value="1"/>
</dbReference>
<evidence type="ECO:0000256" key="2">
    <source>
        <dbReference type="ARBA" id="ARBA00022737"/>
    </source>
</evidence>
<dbReference type="SMART" id="SM00364">
    <property type="entry name" value="LRR_BAC"/>
    <property type="match status" value="5"/>
</dbReference>
<proteinExistence type="predicted"/>
<feature type="compositionally biased region" description="Pro residues" evidence="3">
    <location>
        <begin position="72"/>
        <end position="86"/>
    </location>
</feature>
<keyword evidence="2" id="KW-0677">Repeat</keyword>
<keyword evidence="7" id="KW-1185">Reference proteome</keyword>
<dbReference type="STRING" id="28094.SAMN06295900_102390"/>
<organism evidence="6 7">
    <name type="scientific">Trinickia caryophylli</name>
    <name type="common">Paraburkholderia caryophylli</name>
    <dbReference type="NCBI Taxonomy" id="28094"/>
    <lineage>
        <taxon>Bacteria</taxon>
        <taxon>Pseudomonadati</taxon>
        <taxon>Pseudomonadota</taxon>
        <taxon>Betaproteobacteria</taxon>
        <taxon>Burkholderiales</taxon>
        <taxon>Burkholderiaceae</taxon>
        <taxon>Trinickia</taxon>
    </lineage>
</organism>
<dbReference type="PROSITE" id="PS51450">
    <property type="entry name" value="LRR"/>
    <property type="match status" value="2"/>
</dbReference>
<keyword evidence="4" id="KW-0732">Signal</keyword>
<dbReference type="EMBL" id="FXAH01000002">
    <property type="protein sequence ID" value="SMF08853.1"/>
    <property type="molecule type" value="Genomic_DNA"/>
</dbReference>
<evidence type="ECO:0000256" key="4">
    <source>
        <dbReference type="SAM" id="SignalP"/>
    </source>
</evidence>
<feature type="region of interest" description="Disordered" evidence="3">
    <location>
        <begin position="64"/>
        <end position="135"/>
    </location>
</feature>
<dbReference type="AlphaFoldDB" id="A0A1X7D4M5"/>
<reference evidence="7" key="1">
    <citation type="submission" date="2017-04" db="EMBL/GenBank/DDBJ databases">
        <authorList>
            <person name="Varghese N."/>
            <person name="Submissions S."/>
        </authorList>
    </citation>
    <scope>NUCLEOTIDE SEQUENCE [LARGE SCALE GENOMIC DNA]</scope>
    <source>
        <strain evidence="7">Ballard 720</strain>
    </source>
</reference>
<accession>A0A1X7D4M5</accession>
<gene>
    <name evidence="6" type="ORF">SAMN06295900_102390</name>
</gene>
<name>A0A1X7D4M5_TRICW</name>
<evidence type="ECO:0000259" key="5">
    <source>
        <dbReference type="Pfam" id="PF23598"/>
    </source>
</evidence>
<protein>
    <submittedName>
        <fullName evidence="6">Leucine rich repeat-containing protein</fullName>
    </submittedName>
</protein>
<evidence type="ECO:0000256" key="3">
    <source>
        <dbReference type="SAM" id="MobiDB-lite"/>
    </source>
</evidence>
<feature type="region of interest" description="Disordered" evidence="3">
    <location>
        <begin position="511"/>
        <end position="538"/>
    </location>
</feature>
<dbReference type="InterPro" id="IPR055414">
    <property type="entry name" value="LRR_R13L4/SHOC2-like"/>
</dbReference>
<evidence type="ECO:0000313" key="7">
    <source>
        <dbReference type="Proteomes" id="UP000192911"/>
    </source>
</evidence>
<dbReference type="InterPro" id="IPR032675">
    <property type="entry name" value="LRR_dom_sf"/>
</dbReference>
<dbReference type="SUPFAM" id="SSF52058">
    <property type="entry name" value="L domain-like"/>
    <property type="match status" value="1"/>
</dbReference>
<dbReference type="PANTHER" id="PTHR48051">
    <property type="match status" value="1"/>
</dbReference>
<dbReference type="InterPro" id="IPR003591">
    <property type="entry name" value="Leu-rich_rpt_typical-subtyp"/>
</dbReference>
<feature type="domain" description="Disease resistance R13L4/SHOC-2-like LRR" evidence="5">
    <location>
        <begin position="170"/>
        <end position="244"/>
    </location>
</feature>